<evidence type="ECO:0000313" key="1">
    <source>
        <dbReference type="EMBL" id="KIG19437.1"/>
    </source>
</evidence>
<dbReference type="Proteomes" id="UP000031599">
    <property type="component" value="Unassembled WGS sequence"/>
</dbReference>
<name>A0A0C2DIE3_9BACT</name>
<gene>
    <name evidence="1" type="ORF">DB30_02718</name>
</gene>
<dbReference type="EMBL" id="JMCC02000002">
    <property type="protein sequence ID" value="KIG19437.1"/>
    <property type="molecule type" value="Genomic_DNA"/>
</dbReference>
<protein>
    <submittedName>
        <fullName evidence="1">Uncharacterized protein</fullName>
    </submittedName>
</protein>
<organism evidence="1 2">
    <name type="scientific">Enhygromyxa salina</name>
    <dbReference type="NCBI Taxonomy" id="215803"/>
    <lineage>
        <taxon>Bacteria</taxon>
        <taxon>Pseudomonadati</taxon>
        <taxon>Myxococcota</taxon>
        <taxon>Polyangia</taxon>
        <taxon>Nannocystales</taxon>
        <taxon>Nannocystaceae</taxon>
        <taxon>Enhygromyxa</taxon>
    </lineage>
</organism>
<dbReference type="AlphaFoldDB" id="A0A0C2DIE3"/>
<proteinExistence type="predicted"/>
<sequence>MHVQSMSADMLAAQWLSIQAEFRRPIRDPRARSRALHT</sequence>
<accession>A0A0C2DIE3</accession>
<comment type="caution">
    <text evidence="1">The sequence shown here is derived from an EMBL/GenBank/DDBJ whole genome shotgun (WGS) entry which is preliminary data.</text>
</comment>
<evidence type="ECO:0000313" key="2">
    <source>
        <dbReference type="Proteomes" id="UP000031599"/>
    </source>
</evidence>
<reference evidence="1 2" key="1">
    <citation type="submission" date="2014-12" db="EMBL/GenBank/DDBJ databases">
        <title>Genome assembly of Enhygromyxa salina DSM 15201.</title>
        <authorList>
            <person name="Sharma G."/>
            <person name="Subramanian S."/>
        </authorList>
    </citation>
    <scope>NUCLEOTIDE SEQUENCE [LARGE SCALE GENOMIC DNA]</scope>
    <source>
        <strain evidence="1 2">DSM 15201</strain>
    </source>
</reference>